<dbReference type="EMBL" id="MU155130">
    <property type="protein sequence ID" value="KAF9486310.1"/>
    <property type="molecule type" value="Genomic_DNA"/>
</dbReference>
<dbReference type="Gene3D" id="3.30.1330.30">
    <property type="match status" value="1"/>
</dbReference>
<dbReference type="GO" id="GO:0005655">
    <property type="term" value="C:nucleolar ribonuclease P complex"/>
    <property type="evidence" value="ECO:0007669"/>
    <property type="project" value="TreeGrafter"/>
</dbReference>
<sequence>MSTKNARTLSHPSNREKPKDAKEKKVVFKGVLDNPFRIQWPSVPMNLQNSILSCIIKLLEDAADYHYKRCAESRKRKRSTNSADTVSKKAKCSTTTATKQDDIDEAIATETFIDKCQKPEQDNKDEPLFLRHLLFGINAVTKRLETQVQAVHSPNVSKFPETSTKTLKSLMYVFVCRADVDPALLIAHLPHLVAAYNSTRPSQYIKLIPLPQGAEFLLAQTLGIRRVTVLAVDVDYPDDSKLKAILESIPILTASWLSQPKAIAPLISTHIKHLRTTVPKDMKEAKELRLKGKAAARQKRFTKSKLSSPT</sequence>
<dbReference type="GO" id="GO:0000172">
    <property type="term" value="C:ribonuclease MRP complex"/>
    <property type="evidence" value="ECO:0007669"/>
    <property type="project" value="TreeGrafter"/>
</dbReference>
<dbReference type="GO" id="GO:0006364">
    <property type="term" value="P:rRNA processing"/>
    <property type="evidence" value="ECO:0007669"/>
    <property type="project" value="InterPro"/>
</dbReference>
<dbReference type="GO" id="GO:0004526">
    <property type="term" value="F:ribonuclease P activity"/>
    <property type="evidence" value="ECO:0007669"/>
    <property type="project" value="TreeGrafter"/>
</dbReference>
<gene>
    <name evidence="2" type="ORF">BDN70DRAFT_793852</name>
</gene>
<dbReference type="GO" id="GO:0034965">
    <property type="term" value="P:intronic box C/D snoRNA processing"/>
    <property type="evidence" value="ECO:0007669"/>
    <property type="project" value="TreeGrafter"/>
</dbReference>
<evidence type="ECO:0000313" key="3">
    <source>
        <dbReference type="Proteomes" id="UP000807469"/>
    </source>
</evidence>
<keyword evidence="3" id="KW-1185">Reference proteome</keyword>
<dbReference type="InterPro" id="IPR029064">
    <property type="entry name" value="Ribosomal_eL30-like_sf"/>
</dbReference>
<name>A0A9P6D817_9AGAR</name>
<protein>
    <submittedName>
        <fullName evidence="2">Uncharacterized protein</fullName>
    </submittedName>
</protein>
<feature type="compositionally biased region" description="Basic residues" evidence="1">
    <location>
        <begin position="291"/>
        <end position="303"/>
    </location>
</feature>
<dbReference type="GO" id="GO:0000171">
    <property type="term" value="F:ribonuclease MRP activity"/>
    <property type="evidence" value="ECO:0007669"/>
    <property type="project" value="TreeGrafter"/>
</dbReference>
<feature type="region of interest" description="Disordered" evidence="1">
    <location>
        <begin position="1"/>
        <end position="22"/>
    </location>
</feature>
<feature type="compositionally biased region" description="Basic and acidic residues" evidence="1">
    <location>
        <begin position="13"/>
        <end position="22"/>
    </location>
</feature>
<dbReference type="PANTHER" id="PTHR28272">
    <property type="entry name" value="RIBONUCLEASES P/MRP PROTEIN SUBUNIT POP3"/>
    <property type="match status" value="1"/>
</dbReference>
<organism evidence="2 3">
    <name type="scientific">Pholiota conissans</name>
    <dbReference type="NCBI Taxonomy" id="109636"/>
    <lineage>
        <taxon>Eukaryota</taxon>
        <taxon>Fungi</taxon>
        <taxon>Dikarya</taxon>
        <taxon>Basidiomycota</taxon>
        <taxon>Agaricomycotina</taxon>
        <taxon>Agaricomycetes</taxon>
        <taxon>Agaricomycetidae</taxon>
        <taxon>Agaricales</taxon>
        <taxon>Agaricineae</taxon>
        <taxon>Strophariaceae</taxon>
        <taxon>Pholiota</taxon>
    </lineage>
</organism>
<feature type="compositionally biased region" description="Polar residues" evidence="1">
    <location>
        <begin position="1"/>
        <end position="12"/>
    </location>
</feature>
<evidence type="ECO:0000313" key="2">
    <source>
        <dbReference type="EMBL" id="KAF9486310.1"/>
    </source>
</evidence>
<dbReference type="InterPro" id="IPR013241">
    <property type="entry name" value="RNase_P_Pop3"/>
</dbReference>
<dbReference type="Proteomes" id="UP000807469">
    <property type="component" value="Unassembled WGS sequence"/>
</dbReference>
<reference evidence="2" key="1">
    <citation type="submission" date="2020-11" db="EMBL/GenBank/DDBJ databases">
        <authorList>
            <consortium name="DOE Joint Genome Institute"/>
            <person name="Ahrendt S."/>
            <person name="Riley R."/>
            <person name="Andreopoulos W."/>
            <person name="Labutti K."/>
            <person name="Pangilinan J."/>
            <person name="Ruiz-Duenas F.J."/>
            <person name="Barrasa J.M."/>
            <person name="Sanchez-Garcia M."/>
            <person name="Camarero S."/>
            <person name="Miyauchi S."/>
            <person name="Serrano A."/>
            <person name="Linde D."/>
            <person name="Babiker R."/>
            <person name="Drula E."/>
            <person name="Ayuso-Fernandez I."/>
            <person name="Pacheco R."/>
            <person name="Padilla G."/>
            <person name="Ferreira P."/>
            <person name="Barriuso J."/>
            <person name="Kellner H."/>
            <person name="Castanera R."/>
            <person name="Alfaro M."/>
            <person name="Ramirez L."/>
            <person name="Pisabarro A.G."/>
            <person name="Kuo A."/>
            <person name="Tritt A."/>
            <person name="Lipzen A."/>
            <person name="He G."/>
            <person name="Yan M."/>
            <person name="Ng V."/>
            <person name="Cullen D."/>
            <person name="Martin F."/>
            <person name="Rosso M.-N."/>
            <person name="Henrissat B."/>
            <person name="Hibbett D."/>
            <person name="Martinez A.T."/>
            <person name="Grigoriev I.V."/>
        </authorList>
    </citation>
    <scope>NUCLEOTIDE SEQUENCE</scope>
    <source>
        <strain evidence="2">CIRM-BRFM 674</strain>
    </source>
</reference>
<proteinExistence type="predicted"/>
<feature type="region of interest" description="Disordered" evidence="1">
    <location>
        <begin position="288"/>
        <end position="310"/>
    </location>
</feature>
<dbReference type="GO" id="GO:0005829">
    <property type="term" value="C:cytosol"/>
    <property type="evidence" value="ECO:0007669"/>
    <property type="project" value="TreeGrafter"/>
</dbReference>
<evidence type="ECO:0000256" key="1">
    <source>
        <dbReference type="SAM" id="MobiDB-lite"/>
    </source>
</evidence>
<comment type="caution">
    <text evidence="2">The sequence shown here is derived from an EMBL/GenBank/DDBJ whole genome shotgun (WGS) entry which is preliminary data.</text>
</comment>
<dbReference type="Pfam" id="PF08228">
    <property type="entry name" value="RNase_P_pop3"/>
    <property type="match status" value="1"/>
</dbReference>
<accession>A0A9P6D817</accession>
<dbReference type="AlphaFoldDB" id="A0A9P6D817"/>
<dbReference type="PANTHER" id="PTHR28272:SF1">
    <property type="entry name" value="RIBONUCLEASES P_MRP PROTEIN SUBUNIT POP3"/>
    <property type="match status" value="1"/>
</dbReference>
<dbReference type="GO" id="GO:0008033">
    <property type="term" value="P:tRNA processing"/>
    <property type="evidence" value="ECO:0007669"/>
    <property type="project" value="InterPro"/>
</dbReference>
<dbReference type="OrthoDB" id="20109at2759"/>